<keyword evidence="3" id="KW-0460">Magnesium</keyword>
<dbReference type="EMBL" id="SMMG02000006">
    <property type="protein sequence ID" value="KAA3469401.1"/>
    <property type="molecule type" value="Genomic_DNA"/>
</dbReference>
<evidence type="ECO:0000256" key="4">
    <source>
        <dbReference type="SAM" id="MobiDB-lite"/>
    </source>
</evidence>
<sequence length="271" mass="29546">MPSLLNTRRSTERKQQSSSQSSLVNCQLARRRHFRFTYTPESPTVATRSLPQQNLNALVKVLPGLLGGSVDLASSNMTLLKIRTPLRNAMLGLELGNMEWEPFVMALPFTALPIEHLASFCAMPNLLVLCPADGNETVGAYKIVVLKRKKPSILALSQKKLPQLVGTSVEGIENGGYFISDNSSGNNPNVILIRTGFELEIAAKNANELRKRGKVIKAVSFVSWELFDEQSDANKVNIEAGSTFGWGKIVGSKRKAIGIGWLGASAPAKRI</sequence>
<dbReference type="Gene3D" id="3.40.50.970">
    <property type="match status" value="2"/>
</dbReference>
<dbReference type="InterPro" id="IPR009014">
    <property type="entry name" value="Transketo_C/PFOR_II"/>
</dbReference>
<accession>A0A5B6VJX9</accession>
<keyword evidence="2" id="KW-0479">Metal-binding</keyword>
<organism evidence="7 8">
    <name type="scientific">Gossypium australe</name>
    <dbReference type="NCBI Taxonomy" id="47621"/>
    <lineage>
        <taxon>Eukaryota</taxon>
        <taxon>Viridiplantae</taxon>
        <taxon>Streptophyta</taxon>
        <taxon>Embryophyta</taxon>
        <taxon>Tracheophyta</taxon>
        <taxon>Spermatophyta</taxon>
        <taxon>Magnoliopsida</taxon>
        <taxon>eudicotyledons</taxon>
        <taxon>Gunneridae</taxon>
        <taxon>Pentapetalae</taxon>
        <taxon>rosids</taxon>
        <taxon>malvids</taxon>
        <taxon>Malvales</taxon>
        <taxon>Malvaceae</taxon>
        <taxon>Malvoideae</taxon>
        <taxon>Gossypium</taxon>
    </lineage>
</organism>
<dbReference type="SUPFAM" id="SSF52518">
    <property type="entry name" value="Thiamin diphosphate-binding fold (THDP-binding)"/>
    <property type="match status" value="1"/>
</dbReference>
<dbReference type="Pfam" id="PF22613">
    <property type="entry name" value="Transketolase_C_1"/>
    <property type="match status" value="1"/>
</dbReference>
<feature type="domain" description="Transketolase-like C-terminal" evidence="6">
    <location>
        <begin position="175"/>
        <end position="270"/>
    </location>
</feature>
<gene>
    <name evidence="7" type="ORF">EPI10_015193</name>
</gene>
<dbReference type="SUPFAM" id="SSF52922">
    <property type="entry name" value="TK C-terminal domain-like"/>
    <property type="match status" value="1"/>
</dbReference>
<dbReference type="GO" id="GO:0006098">
    <property type="term" value="P:pentose-phosphate shunt"/>
    <property type="evidence" value="ECO:0007669"/>
    <property type="project" value="TreeGrafter"/>
</dbReference>
<dbReference type="Proteomes" id="UP000325315">
    <property type="component" value="Unassembled WGS sequence"/>
</dbReference>
<evidence type="ECO:0000256" key="1">
    <source>
        <dbReference type="ARBA" id="ARBA00001964"/>
    </source>
</evidence>
<name>A0A5B6VJX9_9ROSI</name>
<dbReference type="InterPro" id="IPR005475">
    <property type="entry name" value="Transketolase-like_Pyr-bd"/>
</dbReference>
<proteinExistence type="predicted"/>
<dbReference type="OrthoDB" id="10267175at2759"/>
<evidence type="ECO:0000256" key="2">
    <source>
        <dbReference type="ARBA" id="ARBA00022723"/>
    </source>
</evidence>
<feature type="region of interest" description="Disordered" evidence="4">
    <location>
        <begin position="1"/>
        <end position="22"/>
    </location>
</feature>
<evidence type="ECO:0000256" key="3">
    <source>
        <dbReference type="ARBA" id="ARBA00022842"/>
    </source>
</evidence>
<comment type="caution">
    <text evidence="7">The sequence shown here is derived from an EMBL/GenBank/DDBJ whole genome shotgun (WGS) entry which is preliminary data.</text>
</comment>
<dbReference type="Pfam" id="PF02779">
    <property type="entry name" value="Transket_pyr"/>
    <property type="match status" value="1"/>
</dbReference>
<dbReference type="Gene3D" id="3.40.50.920">
    <property type="match status" value="1"/>
</dbReference>
<evidence type="ECO:0000313" key="8">
    <source>
        <dbReference type="Proteomes" id="UP000325315"/>
    </source>
</evidence>
<dbReference type="InterPro" id="IPR033247">
    <property type="entry name" value="Transketolase_fam"/>
</dbReference>
<evidence type="ECO:0000259" key="6">
    <source>
        <dbReference type="Pfam" id="PF22613"/>
    </source>
</evidence>
<dbReference type="InterPro" id="IPR029061">
    <property type="entry name" value="THDP-binding"/>
</dbReference>
<protein>
    <submittedName>
        <fullName evidence="7">Transketolase, chloroplastic</fullName>
    </submittedName>
</protein>
<dbReference type="AlphaFoldDB" id="A0A5B6VJX9"/>
<evidence type="ECO:0000259" key="5">
    <source>
        <dbReference type="Pfam" id="PF02779"/>
    </source>
</evidence>
<keyword evidence="8" id="KW-1185">Reference proteome</keyword>
<dbReference type="GO" id="GO:0046872">
    <property type="term" value="F:metal ion binding"/>
    <property type="evidence" value="ECO:0007669"/>
    <property type="project" value="UniProtKB-KW"/>
</dbReference>
<evidence type="ECO:0000313" key="7">
    <source>
        <dbReference type="EMBL" id="KAA3469401.1"/>
    </source>
</evidence>
<comment type="cofactor">
    <cofactor evidence="1">
        <name>thiamine diphosphate</name>
        <dbReference type="ChEBI" id="CHEBI:58937"/>
    </cofactor>
</comment>
<dbReference type="InterPro" id="IPR055152">
    <property type="entry name" value="Transketolase-like_C_2"/>
</dbReference>
<dbReference type="GO" id="GO:0004802">
    <property type="term" value="F:transketolase activity"/>
    <property type="evidence" value="ECO:0007669"/>
    <property type="project" value="TreeGrafter"/>
</dbReference>
<dbReference type="GO" id="GO:0005829">
    <property type="term" value="C:cytosol"/>
    <property type="evidence" value="ECO:0007669"/>
    <property type="project" value="TreeGrafter"/>
</dbReference>
<reference evidence="8" key="1">
    <citation type="journal article" date="2019" name="Plant Biotechnol. J.">
        <title>Genome sequencing of the Australian wild diploid species Gossypium australe highlights disease resistance and delayed gland morphogenesis.</title>
        <authorList>
            <person name="Cai Y."/>
            <person name="Cai X."/>
            <person name="Wang Q."/>
            <person name="Wang P."/>
            <person name="Zhang Y."/>
            <person name="Cai C."/>
            <person name="Xu Y."/>
            <person name="Wang K."/>
            <person name="Zhou Z."/>
            <person name="Wang C."/>
            <person name="Geng S."/>
            <person name="Li B."/>
            <person name="Dong Q."/>
            <person name="Hou Y."/>
            <person name="Wang H."/>
            <person name="Ai P."/>
            <person name="Liu Z."/>
            <person name="Yi F."/>
            <person name="Sun M."/>
            <person name="An G."/>
            <person name="Cheng J."/>
            <person name="Zhang Y."/>
            <person name="Shi Q."/>
            <person name="Xie Y."/>
            <person name="Shi X."/>
            <person name="Chang Y."/>
            <person name="Huang F."/>
            <person name="Chen Y."/>
            <person name="Hong S."/>
            <person name="Mi L."/>
            <person name="Sun Q."/>
            <person name="Zhang L."/>
            <person name="Zhou B."/>
            <person name="Peng R."/>
            <person name="Zhang X."/>
            <person name="Liu F."/>
        </authorList>
    </citation>
    <scope>NUCLEOTIDE SEQUENCE [LARGE SCALE GENOMIC DNA]</scope>
    <source>
        <strain evidence="8">cv. PA1801</strain>
    </source>
</reference>
<feature type="domain" description="Transketolase-like pyrimidine-binding" evidence="5">
    <location>
        <begin position="113"/>
        <end position="162"/>
    </location>
</feature>
<dbReference type="PANTHER" id="PTHR43522">
    <property type="entry name" value="TRANSKETOLASE"/>
    <property type="match status" value="1"/>
</dbReference>
<dbReference type="PANTHER" id="PTHR43522:SF2">
    <property type="entry name" value="TRANSKETOLASE 1-RELATED"/>
    <property type="match status" value="1"/>
</dbReference>